<dbReference type="PANTHER" id="PTHR11645">
    <property type="entry name" value="PYRROLINE-5-CARBOXYLATE REDUCTASE"/>
    <property type="match status" value="1"/>
</dbReference>
<dbReference type="FunFam" id="1.10.3730.10:FF:000001">
    <property type="entry name" value="Pyrroline-5-carboxylate reductase"/>
    <property type="match status" value="1"/>
</dbReference>
<dbReference type="Pfam" id="PF03807">
    <property type="entry name" value="F420_oxidored"/>
    <property type="match status" value="1"/>
</dbReference>
<comment type="subcellular location">
    <subcellularLocation>
        <location evidence="6">Cytoplasm</location>
    </subcellularLocation>
</comment>
<dbReference type="SUPFAM" id="SSF51735">
    <property type="entry name" value="NAD(P)-binding Rossmann-fold domains"/>
    <property type="match status" value="1"/>
</dbReference>
<dbReference type="InterPro" id="IPR028939">
    <property type="entry name" value="P5C_Rdtase_cat_N"/>
</dbReference>
<keyword evidence="4 6" id="KW-0560">Oxidoreductase</keyword>
<evidence type="ECO:0000259" key="10">
    <source>
        <dbReference type="Pfam" id="PF14748"/>
    </source>
</evidence>
<feature type="binding site" evidence="8">
    <location>
        <position position="58"/>
    </location>
    <ligand>
        <name>NADPH</name>
        <dbReference type="ChEBI" id="CHEBI:57783"/>
    </ligand>
</feature>
<evidence type="ECO:0000256" key="7">
    <source>
        <dbReference type="NCBIfam" id="TIGR00112"/>
    </source>
</evidence>
<comment type="catalytic activity">
    <reaction evidence="6">
        <text>L-proline + NAD(+) = (S)-1-pyrroline-5-carboxylate + NADH + 2 H(+)</text>
        <dbReference type="Rhea" id="RHEA:14105"/>
        <dbReference type="ChEBI" id="CHEBI:15378"/>
        <dbReference type="ChEBI" id="CHEBI:17388"/>
        <dbReference type="ChEBI" id="CHEBI:57540"/>
        <dbReference type="ChEBI" id="CHEBI:57945"/>
        <dbReference type="ChEBI" id="CHEBI:60039"/>
        <dbReference type="EC" id="1.5.1.2"/>
    </reaction>
</comment>
<dbReference type="RefSeq" id="WP_082726265.1">
    <property type="nucleotide sequence ID" value="NZ_AP014924.1"/>
</dbReference>
<feature type="binding site" evidence="8">
    <location>
        <begin position="71"/>
        <end position="74"/>
    </location>
    <ligand>
        <name>NADP(+)</name>
        <dbReference type="ChEBI" id="CHEBI:58349"/>
    </ligand>
</feature>
<dbReference type="EMBL" id="AP014924">
    <property type="protein sequence ID" value="BAS28374.1"/>
    <property type="molecule type" value="Genomic_DNA"/>
</dbReference>
<feature type="domain" description="Pyrroline-5-carboxylate reductase catalytic N-terminal" evidence="9">
    <location>
        <begin position="5"/>
        <end position="100"/>
    </location>
</feature>
<evidence type="ECO:0000256" key="4">
    <source>
        <dbReference type="ARBA" id="ARBA00023002"/>
    </source>
</evidence>
<protein>
    <recommendedName>
        <fullName evidence="6 7">Pyrroline-5-carboxylate reductase</fullName>
        <shortName evidence="6">P5C reductase</shortName>
        <shortName evidence="6">P5CR</shortName>
        <ecNumber evidence="6 7">1.5.1.2</ecNumber>
    </recommendedName>
    <alternativeName>
        <fullName evidence="6">PCA reductase</fullName>
    </alternativeName>
</protein>
<evidence type="ECO:0000313" key="12">
    <source>
        <dbReference type="Proteomes" id="UP000065807"/>
    </source>
</evidence>
<evidence type="ECO:0000256" key="1">
    <source>
        <dbReference type="ARBA" id="ARBA00005525"/>
    </source>
</evidence>
<dbReference type="STRING" id="1555112.LIP_2544"/>
<dbReference type="NCBIfam" id="TIGR00112">
    <property type="entry name" value="proC"/>
    <property type="match status" value="1"/>
</dbReference>
<dbReference type="Proteomes" id="UP000065807">
    <property type="component" value="Chromosome"/>
</dbReference>
<organism evidence="11 12">
    <name type="scientific">Limnochorda pilosa</name>
    <dbReference type="NCBI Taxonomy" id="1555112"/>
    <lineage>
        <taxon>Bacteria</taxon>
        <taxon>Bacillati</taxon>
        <taxon>Bacillota</taxon>
        <taxon>Limnochordia</taxon>
        <taxon>Limnochordales</taxon>
        <taxon>Limnochordaceae</taxon>
        <taxon>Limnochorda</taxon>
    </lineage>
</organism>
<accession>A0A0K2SNG2</accession>
<reference evidence="12" key="1">
    <citation type="submission" date="2015-07" db="EMBL/GenBank/DDBJ databases">
        <title>Complete genome sequence and phylogenetic analysis of Limnochorda pilosa.</title>
        <authorList>
            <person name="Watanabe M."/>
            <person name="Kojima H."/>
            <person name="Fukui M."/>
        </authorList>
    </citation>
    <scope>NUCLEOTIDE SEQUENCE [LARGE SCALE GENOMIC DNA]</scope>
    <source>
        <strain evidence="12">HC45</strain>
    </source>
</reference>
<dbReference type="GO" id="GO:0005737">
    <property type="term" value="C:cytoplasm"/>
    <property type="evidence" value="ECO:0007669"/>
    <property type="project" value="UniProtKB-SubCell"/>
</dbReference>
<dbReference type="HAMAP" id="MF_01925">
    <property type="entry name" value="P5C_reductase"/>
    <property type="match status" value="1"/>
</dbReference>
<dbReference type="GO" id="GO:0055129">
    <property type="term" value="P:L-proline biosynthetic process"/>
    <property type="evidence" value="ECO:0007669"/>
    <property type="project" value="UniProtKB-UniRule"/>
</dbReference>
<keyword evidence="12" id="KW-1185">Reference proteome</keyword>
<gene>
    <name evidence="6" type="primary">proC</name>
    <name evidence="11" type="ORF">LIP_2544</name>
</gene>
<dbReference type="AlphaFoldDB" id="A0A0K2SNG2"/>
<comment type="catalytic activity">
    <reaction evidence="6">
        <text>L-proline + NADP(+) = (S)-1-pyrroline-5-carboxylate + NADPH + 2 H(+)</text>
        <dbReference type="Rhea" id="RHEA:14109"/>
        <dbReference type="ChEBI" id="CHEBI:15378"/>
        <dbReference type="ChEBI" id="CHEBI:17388"/>
        <dbReference type="ChEBI" id="CHEBI:57783"/>
        <dbReference type="ChEBI" id="CHEBI:58349"/>
        <dbReference type="ChEBI" id="CHEBI:60039"/>
        <dbReference type="EC" id="1.5.1.2"/>
    </reaction>
</comment>
<dbReference type="KEGG" id="lpil:LIP_2544"/>
<dbReference type="SUPFAM" id="SSF48179">
    <property type="entry name" value="6-phosphogluconate dehydrogenase C-terminal domain-like"/>
    <property type="match status" value="1"/>
</dbReference>
<dbReference type="UniPathway" id="UPA00098">
    <property type="reaction ID" value="UER00361"/>
</dbReference>
<dbReference type="InterPro" id="IPR008927">
    <property type="entry name" value="6-PGluconate_DH-like_C_sf"/>
</dbReference>
<proteinExistence type="inferred from homology"/>
<comment type="function">
    <text evidence="5 6">Catalyzes the reduction of 1-pyrroline-5-carboxylate (PCA) to L-proline.</text>
</comment>
<dbReference type="EC" id="1.5.1.2" evidence="6 7"/>
<dbReference type="InterPro" id="IPR000304">
    <property type="entry name" value="Pyrroline-COOH_reductase"/>
</dbReference>
<dbReference type="Gene3D" id="3.40.50.720">
    <property type="entry name" value="NAD(P)-binding Rossmann-like Domain"/>
    <property type="match status" value="1"/>
</dbReference>
<dbReference type="Pfam" id="PF14748">
    <property type="entry name" value="P5CR_dimer"/>
    <property type="match status" value="1"/>
</dbReference>
<evidence type="ECO:0000256" key="5">
    <source>
        <dbReference type="ARBA" id="ARBA00058118"/>
    </source>
</evidence>
<dbReference type="Gene3D" id="1.10.3730.10">
    <property type="entry name" value="ProC C-terminal domain-like"/>
    <property type="match status" value="1"/>
</dbReference>
<sequence length="282" mass="29177">MLEQRVSVIGAGAMGEALIRSLLGRDLVSAETLMAADVRRSKLDEIRQRFGIGVTADNREAARFGQVLILAVKPQQIEGVLRQIGPDLTTGHLVISIAAGVRLRFLESHLPEGVPVVRVMPNVACLVGEAASGFSLGRWAGDPEAERARRILGAVGQVFLLPEPLLDAVTGLSGSGPAFLGLVIDALADGGVACGLPRDVAVKLAAQTCLGAARLVLEAGIHPAVLRDMVTSPGGTSAAGLQVLEERALRAALAGAVRAATRRSQELSAGGSEEEPANGRLS</sequence>
<evidence type="ECO:0000256" key="6">
    <source>
        <dbReference type="HAMAP-Rule" id="MF_01925"/>
    </source>
</evidence>
<reference evidence="12" key="2">
    <citation type="journal article" date="2016" name="Int. J. Syst. Evol. Microbiol.">
        <title>Complete genome sequence and cell structure of Limnochorda pilosa, a Gram-negative spore-former within the phylum Firmicutes.</title>
        <authorList>
            <person name="Watanabe M."/>
            <person name="Kojima H."/>
            <person name="Fukui M."/>
        </authorList>
    </citation>
    <scope>NUCLEOTIDE SEQUENCE [LARGE SCALE GENOMIC DNA]</scope>
    <source>
        <strain evidence="12">HC45</strain>
    </source>
</reference>
<keyword evidence="6" id="KW-0963">Cytoplasm</keyword>
<dbReference type="InterPro" id="IPR036291">
    <property type="entry name" value="NAD(P)-bd_dom_sf"/>
</dbReference>
<name>A0A0K2SNG2_LIMPI</name>
<dbReference type="PANTHER" id="PTHR11645:SF0">
    <property type="entry name" value="PYRROLINE-5-CARBOXYLATE REDUCTASE 3"/>
    <property type="match status" value="1"/>
</dbReference>
<evidence type="ECO:0000256" key="2">
    <source>
        <dbReference type="ARBA" id="ARBA00022650"/>
    </source>
</evidence>
<dbReference type="PATRIC" id="fig|1555112.3.peg.2583"/>
<feature type="binding site" evidence="8">
    <location>
        <begin position="9"/>
        <end position="14"/>
    </location>
    <ligand>
        <name>NADP(+)</name>
        <dbReference type="ChEBI" id="CHEBI:58349"/>
    </ligand>
</feature>
<feature type="domain" description="Pyrroline-5-carboxylate reductase dimerisation" evidence="10">
    <location>
        <begin position="163"/>
        <end position="267"/>
    </location>
</feature>
<comment type="similarity">
    <text evidence="1 6">Belongs to the pyrroline-5-carboxylate reductase family.</text>
</comment>
<evidence type="ECO:0000256" key="8">
    <source>
        <dbReference type="PIRSR" id="PIRSR000193-1"/>
    </source>
</evidence>
<evidence type="ECO:0000259" key="9">
    <source>
        <dbReference type="Pfam" id="PF03807"/>
    </source>
</evidence>
<keyword evidence="3 6" id="KW-0521">NADP</keyword>
<dbReference type="InterPro" id="IPR029036">
    <property type="entry name" value="P5CR_dimer"/>
</dbReference>
<evidence type="ECO:0000256" key="3">
    <source>
        <dbReference type="ARBA" id="ARBA00022857"/>
    </source>
</evidence>
<dbReference type="PIRSF" id="PIRSF000193">
    <property type="entry name" value="Pyrrol-5-carb_rd"/>
    <property type="match status" value="1"/>
</dbReference>
<dbReference type="OrthoDB" id="9805754at2"/>
<evidence type="ECO:0000313" key="11">
    <source>
        <dbReference type="EMBL" id="BAS28374.1"/>
    </source>
</evidence>
<keyword evidence="6" id="KW-0028">Amino-acid biosynthesis</keyword>
<dbReference type="GO" id="GO:0004735">
    <property type="term" value="F:pyrroline-5-carboxylate reductase activity"/>
    <property type="evidence" value="ECO:0007669"/>
    <property type="project" value="UniProtKB-UniRule"/>
</dbReference>
<keyword evidence="2 6" id="KW-0641">Proline biosynthesis</keyword>
<comment type="pathway">
    <text evidence="6">Amino-acid biosynthesis; L-proline biosynthesis; L-proline from L-glutamate 5-semialdehyde: step 1/1.</text>
</comment>